<proteinExistence type="predicted"/>
<dbReference type="EMBL" id="CP036276">
    <property type="protein sequence ID" value="QDU43106.1"/>
    <property type="molecule type" value="Genomic_DNA"/>
</dbReference>
<organism evidence="2 3">
    <name type="scientific">Symmachiella dynata</name>
    <dbReference type="NCBI Taxonomy" id="2527995"/>
    <lineage>
        <taxon>Bacteria</taxon>
        <taxon>Pseudomonadati</taxon>
        <taxon>Planctomycetota</taxon>
        <taxon>Planctomycetia</taxon>
        <taxon>Planctomycetales</taxon>
        <taxon>Planctomycetaceae</taxon>
        <taxon>Symmachiella</taxon>
    </lineage>
</organism>
<name>A0A517ZKX0_9PLAN</name>
<dbReference type="AlphaFoldDB" id="A0A517ZKX0"/>
<dbReference type="KEGG" id="sdyn:Mal52_15780"/>
<reference evidence="2 3" key="1">
    <citation type="submission" date="2019-02" db="EMBL/GenBank/DDBJ databases">
        <title>Deep-cultivation of Planctomycetes and their phenomic and genomic characterization uncovers novel biology.</title>
        <authorList>
            <person name="Wiegand S."/>
            <person name="Jogler M."/>
            <person name="Boedeker C."/>
            <person name="Pinto D."/>
            <person name="Vollmers J."/>
            <person name="Rivas-Marin E."/>
            <person name="Kohn T."/>
            <person name="Peeters S.H."/>
            <person name="Heuer A."/>
            <person name="Rast P."/>
            <person name="Oberbeckmann S."/>
            <person name="Bunk B."/>
            <person name="Jeske O."/>
            <person name="Meyerdierks A."/>
            <person name="Storesund J.E."/>
            <person name="Kallscheuer N."/>
            <person name="Luecker S."/>
            <person name="Lage O.M."/>
            <person name="Pohl T."/>
            <person name="Merkel B.J."/>
            <person name="Hornburger P."/>
            <person name="Mueller R.-W."/>
            <person name="Bruemmer F."/>
            <person name="Labrenz M."/>
            <person name="Spormann A.M."/>
            <person name="Op den Camp H."/>
            <person name="Overmann J."/>
            <person name="Amann R."/>
            <person name="Jetten M.S.M."/>
            <person name="Mascher T."/>
            <person name="Medema M.H."/>
            <person name="Devos D.P."/>
            <person name="Kaster A.-K."/>
            <person name="Ovreas L."/>
            <person name="Rohde M."/>
            <person name="Galperin M.Y."/>
            <person name="Jogler C."/>
        </authorList>
    </citation>
    <scope>NUCLEOTIDE SEQUENCE [LARGE SCALE GENOMIC DNA]</scope>
    <source>
        <strain evidence="2 3">Mal52</strain>
    </source>
</reference>
<keyword evidence="3" id="KW-1185">Reference proteome</keyword>
<evidence type="ECO:0000313" key="2">
    <source>
        <dbReference type="EMBL" id="QDU43106.1"/>
    </source>
</evidence>
<evidence type="ECO:0000259" key="1">
    <source>
        <dbReference type="Pfam" id="PF16694"/>
    </source>
</evidence>
<sequence length="204" mass="23198">MIQRRLTISAAAFAICLGFWTHRGQSDEQPVGKTEAPKDIPQYTDKGELKLPSKFREWIFVGAALGLRYSEHGPYEDEEKFTNVYITPPAYAQFQRTGTFPEKTMLAMAVYRQGKKKPLGKRKLQGAFEGEFLAVELAVKDRANSKDAWTYFDFSPQEGQTALRKSAKAFATNKCFDCHAEHGAVDNVFVQYYPSLRRLQKPTK</sequence>
<dbReference type="Gene3D" id="3.50.70.20">
    <property type="entry name" value="Cytochrome P460"/>
    <property type="match status" value="1"/>
</dbReference>
<dbReference type="Pfam" id="PF16694">
    <property type="entry name" value="Cytochrome_P460"/>
    <property type="match status" value="1"/>
</dbReference>
<evidence type="ECO:0000313" key="3">
    <source>
        <dbReference type="Proteomes" id="UP000319383"/>
    </source>
</evidence>
<dbReference type="RefSeq" id="WP_145375163.1">
    <property type="nucleotide sequence ID" value="NZ_CP036276.1"/>
</dbReference>
<dbReference type="Proteomes" id="UP000319383">
    <property type="component" value="Chromosome"/>
</dbReference>
<accession>A0A517ZKX0</accession>
<dbReference type="InterPro" id="IPR038142">
    <property type="entry name" value="Cytochrome_P460_sp"/>
</dbReference>
<dbReference type="InterPro" id="IPR032033">
    <property type="entry name" value="Cytochrome_P460"/>
</dbReference>
<dbReference type="CDD" id="cd20751">
    <property type="entry name" value="cyt_P460_Ne-like"/>
    <property type="match status" value="1"/>
</dbReference>
<gene>
    <name evidence="2" type="ORF">Mal52_15780</name>
</gene>
<protein>
    <recommendedName>
        <fullName evidence="1">Cytochrome P460 domain-containing protein</fullName>
    </recommendedName>
</protein>
<feature type="domain" description="Cytochrome P460" evidence="1">
    <location>
        <begin position="52"/>
        <end position="189"/>
    </location>
</feature>